<geneLocation type="plasmid" evidence="2">
    <name>pVPS91</name>
</geneLocation>
<dbReference type="RefSeq" id="WP_069541802.1">
    <property type="nucleotide sequence ID" value="NZ_CP066163.1"/>
</dbReference>
<feature type="domain" description="Bacteriophage T5 Orf172 DNA-binding" evidence="1">
    <location>
        <begin position="248"/>
        <end position="331"/>
    </location>
</feature>
<dbReference type="Pfam" id="PF25164">
    <property type="entry name" value="CoiA_N"/>
    <property type="match status" value="1"/>
</dbReference>
<accession>A0A1P8DRH2</accession>
<proteinExistence type="predicted"/>
<evidence type="ECO:0000259" key="1">
    <source>
        <dbReference type="SMART" id="SM00974"/>
    </source>
</evidence>
<dbReference type="EMBL" id="KX957972">
    <property type="protein sequence ID" value="APU91704.1"/>
    <property type="molecule type" value="Genomic_DNA"/>
</dbReference>
<dbReference type="AlphaFoldDB" id="A0A1P8DRH2"/>
<dbReference type="Pfam" id="PF10544">
    <property type="entry name" value="T5orf172"/>
    <property type="match status" value="1"/>
</dbReference>
<name>A0A1P8DRH2_VIBPH</name>
<evidence type="ECO:0000313" key="2">
    <source>
        <dbReference type="EMBL" id="APU91704.1"/>
    </source>
</evidence>
<protein>
    <recommendedName>
        <fullName evidence="1">Bacteriophage T5 Orf172 DNA-binding domain-containing protein</fullName>
    </recommendedName>
</protein>
<dbReference type="InterPro" id="IPR057253">
    <property type="entry name" value="CoiA-like_N"/>
</dbReference>
<organism evidence="2">
    <name type="scientific">Vibrio parahaemolyticus</name>
    <dbReference type="NCBI Taxonomy" id="670"/>
    <lineage>
        <taxon>Bacteria</taxon>
        <taxon>Pseudomonadati</taxon>
        <taxon>Pseudomonadota</taxon>
        <taxon>Gammaproteobacteria</taxon>
        <taxon>Vibrionales</taxon>
        <taxon>Vibrionaceae</taxon>
        <taxon>Vibrio</taxon>
    </lineage>
</organism>
<dbReference type="InterPro" id="IPR018306">
    <property type="entry name" value="Phage_T5_Orf172_DNA-bd"/>
</dbReference>
<dbReference type="SMART" id="SM00974">
    <property type="entry name" value="T5orf172"/>
    <property type="match status" value="1"/>
</dbReference>
<sequence>MFLTFGVNQKGKWIGIDEVDSGKTALYCPYCKQQLIAKKGTLKEHHFAHDGKTCRISEQAAKYTELPTFDHFELLDANELKYLERRQRYKHKEIYGWVGMREAIQRLEAMQILSVNYDGERHSNDVVKATERLIALRKSLINDEGEPSSFLIDILNALQPLTGHNLVDKWSDSRTIVSTSINRKYHMNKLSKLDKFSQYESAQRYWFDAYYRKVALLCPDFLPMLNAKYHSLNNQRLYVFRFSAAISGCPESFIKIGMTTRPTEERLREVHSMLSSYGKVFTSEVLCEISHGGRLERLIHHHFAQHLLSLGSHREFFHIPGTALEQLVDDMTTYGQIAPYYPPELDLSISRCPASAGRKKKSDSEILAEYPKIIECLEKGMGIRPTSRETGYSVNTIQKVKQAMAHQAGRI</sequence>
<keyword evidence="2" id="KW-0614">Plasmid</keyword>
<reference evidence="2" key="1">
    <citation type="submission" date="2016-10" db="EMBL/GenBank/DDBJ databases">
        <title>Evolution and Comparative Genomics of Conjugative MDR Plasmids in Vibrio species.</title>
        <authorList>
            <person name="Li R."/>
            <person name="Ye L."/>
            <person name="Wong M.Ho.Yin."/>
            <person name="Zheng Z."/>
            <person name="Chan E.Wai.Chi."/>
            <person name="Chen S."/>
        </authorList>
    </citation>
    <scope>NUCLEOTIDE SEQUENCE</scope>
    <source>
        <plasmid evidence="2">pVPS91</plasmid>
    </source>
</reference>